<dbReference type="AlphaFoldDB" id="A0A4Q0PMU2"/>
<protein>
    <submittedName>
        <fullName evidence="3">Pimeloyl-ACP methyl ester carboxylesterase</fullName>
    </submittedName>
</protein>
<accession>A0A4Q0PMU2</accession>
<dbReference type="PROSITE" id="PS51257">
    <property type="entry name" value="PROKAR_LIPOPROTEIN"/>
    <property type="match status" value="1"/>
</dbReference>
<dbReference type="Pfam" id="PF12697">
    <property type="entry name" value="Abhydrolase_6"/>
    <property type="match status" value="1"/>
</dbReference>
<dbReference type="InterPro" id="IPR029058">
    <property type="entry name" value="AB_hydrolase_fold"/>
</dbReference>
<feature type="domain" description="AB hydrolase-1" evidence="2">
    <location>
        <begin position="36"/>
        <end position="266"/>
    </location>
</feature>
<proteinExistence type="predicted"/>
<dbReference type="Proteomes" id="UP000290608">
    <property type="component" value="Unassembled WGS sequence"/>
</dbReference>
<gene>
    <name evidence="3" type="ORF">DSL99_1663</name>
</gene>
<dbReference type="Gene3D" id="3.40.50.1820">
    <property type="entry name" value="alpha/beta hydrolase"/>
    <property type="match status" value="1"/>
</dbReference>
<feature type="signal peptide" evidence="1">
    <location>
        <begin position="1"/>
        <end position="21"/>
    </location>
</feature>
<dbReference type="RefSeq" id="WP_073098630.1">
    <property type="nucleotide sequence ID" value="NZ_QOVL01000006.1"/>
</dbReference>
<dbReference type="EMBL" id="QOVL01000006">
    <property type="protein sequence ID" value="RXG31839.1"/>
    <property type="molecule type" value="Genomic_DNA"/>
</dbReference>
<dbReference type="PANTHER" id="PTHR37017:SF11">
    <property type="entry name" value="ESTERASE_LIPASE_THIOESTERASE DOMAIN-CONTAINING PROTEIN"/>
    <property type="match status" value="1"/>
</dbReference>
<comment type="caution">
    <text evidence="3">The sequence shown here is derived from an EMBL/GenBank/DDBJ whole genome shotgun (WGS) entry which is preliminary data.</text>
</comment>
<dbReference type="InterPro" id="IPR052897">
    <property type="entry name" value="Sec-Metab_Biosynth_Hydrolase"/>
</dbReference>
<dbReference type="InterPro" id="IPR000073">
    <property type="entry name" value="AB_hydrolase_1"/>
</dbReference>
<dbReference type="SUPFAM" id="SSF53474">
    <property type="entry name" value="alpha/beta-Hydrolases"/>
    <property type="match status" value="1"/>
</dbReference>
<evidence type="ECO:0000313" key="3">
    <source>
        <dbReference type="EMBL" id="RXG31839.1"/>
    </source>
</evidence>
<dbReference type="PRINTS" id="PR00111">
    <property type="entry name" value="ABHYDROLASE"/>
</dbReference>
<evidence type="ECO:0000256" key="1">
    <source>
        <dbReference type="SAM" id="SignalP"/>
    </source>
</evidence>
<sequence>MKIVKNLFLVLAMVFSLISCSDDDDNSSLEVNPSTLVLVHGAWQSAFVWDQVKTELEKQGNTVIAVELLGHGEDNTPVSDITFKGYVDQVKAVIVGLDTPVVLVGHSLGGAVITQTASEIPQQIEKLVYVAGFIPKNGKSVLDYSALDTESLLPTALEFSADGSTAAISNPEINIPEIFCQYGSDEDIDILVEKLKPEPVGALATPLDYKMDDYNAIAKKYYLFTKEDHAITYPFQQAMASEAGITNTFEITSGHSPFVSKPAELLQIFDTILTN</sequence>
<evidence type="ECO:0000313" key="4">
    <source>
        <dbReference type="Proteomes" id="UP000290608"/>
    </source>
</evidence>
<feature type="chain" id="PRO_5020736012" evidence="1">
    <location>
        <begin position="22"/>
        <end position="275"/>
    </location>
</feature>
<evidence type="ECO:0000259" key="2">
    <source>
        <dbReference type="Pfam" id="PF12697"/>
    </source>
</evidence>
<keyword evidence="1" id="KW-0732">Signal</keyword>
<name>A0A4Q0PMU2_9FLAO</name>
<dbReference type="PANTHER" id="PTHR37017">
    <property type="entry name" value="AB HYDROLASE-1 DOMAIN-CONTAINING PROTEIN-RELATED"/>
    <property type="match status" value="1"/>
</dbReference>
<dbReference type="STRING" id="1122159.SAMN02745246_01519"/>
<organism evidence="3 4">
    <name type="scientific">Leeuwenhoekiella marinoflava</name>
    <dbReference type="NCBI Taxonomy" id="988"/>
    <lineage>
        <taxon>Bacteria</taxon>
        <taxon>Pseudomonadati</taxon>
        <taxon>Bacteroidota</taxon>
        <taxon>Flavobacteriia</taxon>
        <taxon>Flavobacteriales</taxon>
        <taxon>Flavobacteriaceae</taxon>
        <taxon>Leeuwenhoekiella</taxon>
    </lineage>
</organism>
<reference evidence="3 4" key="1">
    <citation type="submission" date="2018-07" db="EMBL/GenBank/DDBJ databases">
        <title>Leeuwenhoekiella genomics.</title>
        <authorList>
            <person name="Tahon G."/>
            <person name="Willems A."/>
        </authorList>
    </citation>
    <scope>NUCLEOTIDE SEQUENCE [LARGE SCALE GENOMIC DNA]</scope>
    <source>
        <strain evidence="3 4">LMG 1345</strain>
    </source>
</reference>